<gene>
    <name evidence="2" type="ORF">GM51_19205</name>
</gene>
<dbReference type="EMBL" id="JNSL01000178">
    <property type="protein sequence ID" value="KGA13647.1"/>
    <property type="molecule type" value="Genomic_DNA"/>
</dbReference>
<proteinExistence type="predicted"/>
<dbReference type="InterPro" id="IPR002491">
    <property type="entry name" value="ABC_transptr_periplasmic_BD"/>
</dbReference>
<dbReference type="PROSITE" id="PS50983">
    <property type="entry name" value="FE_B12_PBP"/>
    <property type="match status" value="1"/>
</dbReference>
<dbReference type="InterPro" id="IPR050902">
    <property type="entry name" value="ABC_Transporter_SBP"/>
</dbReference>
<organism evidence="2">
    <name type="scientific">freshwater metagenome</name>
    <dbReference type="NCBI Taxonomy" id="449393"/>
    <lineage>
        <taxon>unclassified sequences</taxon>
        <taxon>metagenomes</taxon>
        <taxon>ecological metagenomes</taxon>
    </lineage>
</organism>
<dbReference type="Gene3D" id="3.40.50.1980">
    <property type="entry name" value="Nitrogenase molybdenum iron protein domain"/>
    <property type="match status" value="2"/>
</dbReference>
<reference evidence="2" key="1">
    <citation type="submission" date="2014-06" db="EMBL/GenBank/DDBJ databases">
        <title>Key roles for freshwater Actinobacteria revealed by deep metagenomic sequencing.</title>
        <authorList>
            <person name="Ghai R."/>
            <person name="Mizuno C.M."/>
            <person name="Picazo A."/>
            <person name="Camacho A."/>
            <person name="Rodriguez-Valera F."/>
        </authorList>
    </citation>
    <scope>NUCLEOTIDE SEQUENCE</scope>
</reference>
<protein>
    <recommendedName>
        <fullName evidence="1">Fe/B12 periplasmic-binding domain-containing protein</fullName>
    </recommendedName>
</protein>
<sequence>MGAKTKFGVITITLLSLIIFSGCTTQSQSSLEISSADSVSIENTEAPSVERVISLANGSAEIISALGLKKIIVGRDVASTEEDLKQIPVVTSGHQVIAEKIISLNPDLVIIDKSTGPQNAIAAIRTAGIRVVETPEAWTLAEIEPKITAIAAAIGVTKDGAILNAKMFSKLSPSSDPNSGVRAAFLYLRSSSAIYLIGGKGSGADSLLGAIGAVDVGAQKLDLPFTAMTSEAIAALNPEVIFVMTKGLASTGGVDGLVALPGVAQTDAGKNRRIIAVDDSLMLSFGPRTPNLILQMSNALAKVMKS</sequence>
<feature type="domain" description="Fe/B12 periplasmic-binding" evidence="1">
    <location>
        <begin position="51"/>
        <end position="306"/>
    </location>
</feature>
<dbReference type="SUPFAM" id="SSF53807">
    <property type="entry name" value="Helical backbone' metal receptor"/>
    <property type="match status" value="1"/>
</dbReference>
<evidence type="ECO:0000313" key="2">
    <source>
        <dbReference type="EMBL" id="KGA13647.1"/>
    </source>
</evidence>
<dbReference type="PANTHER" id="PTHR30535">
    <property type="entry name" value="VITAMIN B12-BINDING PROTEIN"/>
    <property type="match status" value="1"/>
</dbReference>
<comment type="caution">
    <text evidence="2">The sequence shown here is derived from an EMBL/GenBank/DDBJ whole genome shotgun (WGS) entry which is preliminary data.</text>
</comment>
<dbReference type="AlphaFoldDB" id="A0A094PRC1"/>
<dbReference type="PANTHER" id="PTHR30535:SF4">
    <property type="entry name" value="HEMIN-BINDING PERIPLASMIC PROTEIN HMUT"/>
    <property type="match status" value="1"/>
</dbReference>
<dbReference type="PROSITE" id="PS51257">
    <property type="entry name" value="PROKAR_LIPOPROTEIN"/>
    <property type="match status" value="1"/>
</dbReference>
<accession>A0A094PRC1</accession>
<evidence type="ECO:0000259" key="1">
    <source>
        <dbReference type="PROSITE" id="PS50983"/>
    </source>
</evidence>
<dbReference type="Pfam" id="PF01497">
    <property type="entry name" value="Peripla_BP_2"/>
    <property type="match status" value="1"/>
</dbReference>
<name>A0A094PRC1_9ZZZZ</name>